<sequence length="173" mass="19546">MRACSHHFIRLLIVLSFPLFLPFFLFLSLTLFLSRSLSSALILSLLTSQPCLSVQVCVGPSHTYKVQRLTESTSYRFRIQACSDAGEGPFSDTHTFSTTKTVPSALKAPRVHQLEGNVCEVTWEAIPPMRGDRVNYILQVLVGRESEYKQVTHTHTHTHSVHVRIAKRLINIL</sequence>
<evidence type="ECO:0000259" key="1">
    <source>
        <dbReference type="PROSITE" id="PS50853"/>
    </source>
</evidence>
<accession>A0A060YAQ0</accession>
<gene>
    <name evidence="2" type="ORF">GSONMT00048538001</name>
</gene>
<reference evidence="2" key="1">
    <citation type="journal article" date="2014" name="Nat. Commun.">
        <title>The rainbow trout genome provides novel insights into evolution after whole-genome duplication in vertebrates.</title>
        <authorList>
            <person name="Berthelot C."/>
            <person name="Brunet F."/>
            <person name="Chalopin D."/>
            <person name="Juanchich A."/>
            <person name="Bernard M."/>
            <person name="Noel B."/>
            <person name="Bento P."/>
            <person name="Da Silva C."/>
            <person name="Labadie K."/>
            <person name="Alberti A."/>
            <person name="Aury J.M."/>
            <person name="Louis A."/>
            <person name="Dehais P."/>
            <person name="Bardou P."/>
            <person name="Montfort J."/>
            <person name="Klopp C."/>
            <person name="Cabau C."/>
            <person name="Gaspin C."/>
            <person name="Thorgaard G.H."/>
            <person name="Boussaha M."/>
            <person name="Quillet E."/>
            <person name="Guyomard R."/>
            <person name="Galiana D."/>
            <person name="Bobe J."/>
            <person name="Volff J.N."/>
            <person name="Genet C."/>
            <person name="Wincker P."/>
            <person name="Jaillon O."/>
            <person name="Roest Crollius H."/>
            <person name="Guiguen Y."/>
        </authorList>
    </citation>
    <scope>NUCLEOTIDE SEQUENCE [LARGE SCALE GENOMIC DNA]</scope>
</reference>
<feature type="domain" description="Fibronectin type-III" evidence="1">
    <location>
        <begin position="8"/>
        <end position="101"/>
    </location>
</feature>
<dbReference type="CDD" id="cd00063">
    <property type="entry name" value="FN3"/>
    <property type="match status" value="1"/>
</dbReference>
<evidence type="ECO:0000313" key="2">
    <source>
        <dbReference type="EMBL" id="CDQ88776.1"/>
    </source>
</evidence>
<dbReference type="Gene3D" id="2.60.40.10">
    <property type="entry name" value="Immunoglobulins"/>
    <property type="match status" value="2"/>
</dbReference>
<organism evidence="2 3">
    <name type="scientific">Oncorhynchus mykiss</name>
    <name type="common">Rainbow trout</name>
    <name type="synonym">Salmo gairdneri</name>
    <dbReference type="NCBI Taxonomy" id="8022"/>
    <lineage>
        <taxon>Eukaryota</taxon>
        <taxon>Metazoa</taxon>
        <taxon>Chordata</taxon>
        <taxon>Craniata</taxon>
        <taxon>Vertebrata</taxon>
        <taxon>Euteleostomi</taxon>
        <taxon>Actinopterygii</taxon>
        <taxon>Neopterygii</taxon>
        <taxon>Teleostei</taxon>
        <taxon>Protacanthopterygii</taxon>
        <taxon>Salmoniformes</taxon>
        <taxon>Salmonidae</taxon>
        <taxon>Salmoninae</taxon>
        <taxon>Oncorhynchus</taxon>
    </lineage>
</organism>
<dbReference type="Pfam" id="PF00041">
    <property type="entry name" value="fn3"/>
    <property type="match status" value="1"/>
</dbReference>
<dbReference type="InterPro" id="IPR036116">
    <property type="entry name" value="FN3_sf"/>
</dbReference>
<dbReference type="EMBL" id="FR908946">
    <property type="protein sequence ID" value="CDQ88776.1"/>
    <property type="molecule type" value="Genomic_DNA"/>
</dbReference>
<reference evidence="2" key="2">
    <citation type="submission" date="2014-03" db="EMBL/GenBank/DDBJ databases">
        <authorList>
            <person name="Genoscope - CEA"/>
        </authorList>
    </citation>
    <scope>NUCLEOTIDE SEQUENCE</scope>
</reference>
<dbReference type="InterPro" id="IPR003961">
    <property type="entry name" value="FN3_dom"/>
</dbReference>
<dbReference type="STRING" id="8022.A0A060YAQ0"/>
<dbReference type="Proteomes" id="UP000193380">
    <property type="component" value="Unassembled WGS sequence"/>
</dbReference>
<dbReference type="AlphaFoldDB" id="A0A060YAQ0"/>
<name>A0A060YAQ0_ONCMY</name>
<dbReference type="SUPFAM" id="SSF49265">
    <property type="entry name" value="Fibronectin type III"/>
    <property type="match status" value="1"/>
</dbReference>
<evidence type="ECO:0000313" key="3">
    <source>
        <dbReference type="Proteomes" id="UP000193380"/>
    </source>
</evidence>
<dbReference type="InterPro" id="IPR013783">
    <property type="entry name" value="Ig-like_fold"/>
</dbReference>
<dbReference type="PaxDb" id="8022-A0A060YAQ0"/>
<dbReference type="PROSITE" id="PS50853">
    <property type="entry name" value="FN3"/>
    <property type="match status" value="1"/>
</dbReference>
<protein>
    <recommendedName>
        <fullName evidence="1">Fibronectin type-III domain-containing protein</fullName>
    </recommendedName>
</protein>
<proteinExistence type="predicted"/>